<feature type="transmembrane region" description="Helical" evidence="2">
    <location>
        <begin position="410"/>
        <end position="429"/>
    </location>
</feature>
<dbReference type="EMBL" id="HBHT01035701">
    <property type="protein sequence ID" value="CAD9988747.1"/>
    <property type="molecule type" value="Transcribed_RNA"/>
</dbReference>
<evidence type="ECO:0000256" key="1">
    <source>
        <dbReference type="SAM" id="MobiDB-lite"/>
    </source>
</evidence>
<accession>A0A7S2YPZ0</accession>
<feature type="compositionally biased region" description="Polar residues" evidence="1">
    <location>
        <begin position="58"/>
        <end position="71"/>
    </location>
</feature>
<evidence type="ECO:0008006" key="4">
    <source>
        <dbReference type="Google" id="ProtNLM"/>
    </source>
</evidence>
<keyword evidence="2" id="KW-1133">Transmembrane helix</keyword>
<dbReference type="PANTHER" id="PTHR16189:SF3">
    <property type="entry name" value="AMINO ACID TRANSPORTER TRANSMEMBRANE DOMAIN-CONTAINING PROTEIN"/>
    <property type="match status" value="1"/>
</dbReference>
<keyword evidence="2" id="KW-0812">Transmembrane</keyword>
<proteinExistence type="predicted"/>
<feature type="transmembrane region" description="Helical" evidence="2">
    <location>
        <begin position="500"/>
        <end position="519"/>
    </location>
</feature>
<reference evidence="3" key="1">
    <citation type="submission" date="2021-01" db="EMBL/GenBank/DDBJ databases">
        <authorList>
            <person name="Corre E."/>
            <person name="Pelletier E."/>
            <person name="Niang G."/>
            <person name="Scheremetjew M."/>
            <person name="Finn R."/>
            <person name="Kale V."/>
            <person name="Holt S."/>
            <person name="Cochrane G."/>
            <person name="Meng A."/>
            <person name="Brown T."/>
            <person name="Cohen L."/>
        </authorList>
    </citation>
    <scope>NUCLEOTIDE SEQUENCE</scope>
    <source>
        <strain evidence="3">CCMP125</strain>
    </source>
</reference>
<feature type="transmembrane region" description="Helical" evidence="2">
    <location>
        <begin position="539"/>
        <end position="562"/>
    </location>
</feature>
<keyword evidence="2" id="KW-0472">Membrane</keyword>
<feature type="transmembrane region" description="Helical" evidence="2">
    <location>
        <begin position="470"/>
        <end position="488"/>
    </location>
</feature>
<protein>
    <recommendedName>
        <fullName evidence="4">Amino acid transporter transmembrane domain-containing protein</fullName>
    </recommendedName>
</protein>
<evidence type="ECO:0000256" key="2">
    <source>
        <dbReference type="SAM" id="Phobius"/>
    </source>
</evidence>
<feature type="region of interest" description="Disordered" evidence="1">
    <location>
        <begin position="58"/>
        <end position="111"/>
    </location>
</feature>
<organism evidence="3">
    <name type="scientific">Entomoneis paludosa</name>
    <dbReference type="NCBI Taxonomy" id="265537"/>
    <lineage>
        <taxon>Eukaryota</taxon>
        <taxon>Sar</taxon>
        <taxon>Stramenopiles</taxon>
        <taxon>Ochrophyta</taxon>
        <taxon>Bacillariophyta</taxon>
        <taxon>Bacillariophyceae</taxon>
        <taxon>Bacillariophycidae</taxon>
        <taxon>Entomoneidaceae</taxon>
        <taxon>Entomoneis</taxon>
    </lineage>
</organism>
<evidence type="ECO:0000313" key="3">
    <source>
        <dbReference type="EMBL" id="CAD9988747.1"/>
    </source>
</evidence>
<feature type="transmembrane region" description="Helical" evidence="2">
    <location>
        <begin position="379"/>
        <end position="398"/>
    </location>
</feature>
<gene>
    <name evidence="3" type="ORF">APAL1065_LOCUS24002</name>
</gene>
<dbReference type="AlphaFoldDB" id="A0A7S2YPZ0"/>
<name>A0A7S2YPZ0_9STRA</name>
<dbReference type="PANTHER" id="PTHR16189">
    <property type="entry name" value="TRANSMEMBRANE PROTEIN 104-RELATED"/>
    <property type="match status" value="1"/>
</dbReference>
<sequence>MPRPGIRKPDNENHLLQPSSTTVIQNQRLFASFEATVAHLNMAPRIIPRWFRNFGSSERAQSAPQSDNASKSHGAPVVATEESPLISSHHPNGEDLFSQGPGAGNRYGQSGNSVRFDGDLNGLETSSRDDGDGDFNASIRSITQSIRKIASQISMVVEEHTGSIGYLGSFAIAVNSLTGPAMLELPAAFAESGLIPTTLTLFFVCFLSTSCSLHMANCISKVPVNKTAQEVRTAVIDGGPGGDVHSMQSQAIELPSSGNKGIGSEKTAGTATTMMYNHDFKAEVEFSAVFAYYWGYQPWYFITQLLFWICITCLNISSIVDTAQVVDTILGHSTGSVAVQVRNGHNLHVVFWDAKRCSQDDLEGGTCLPFSAILGNEDGGFLFTIGMLVTTICFLPLALMDLKENAQSQIVAYIVLLLTSLQFIIQFAMEIFLSPVDSSAFPNPSNNTIEDATDYWYSEESLWGRSWDNLFGIVLFNFALVIAVPAWLYEREPHVDVPTVVYGSSFLATFLYIVIGWLGRLAVPHVASNFLASLMSGVYGAYMQFGACLFAFFIVGLGIPLFSVLTRLNLIGCSGNQPAIC</sequence>